<evidence type="ECO:0000313" key="3">
    <source>
        <dbReference type="Proteomes" id="UP000076609"/>
    </source>
</evidence>
<keyword evidence="1" id="KW-0732">Signal</keyword>
<comment type="caution">
    <text evidence="2">The sequence shown here is derived from an EMBL/GenBank/DDBJ whole genome shotgun (WGS) entry which is preliminary data.</text>
</comment>
<accession>A0ABR5Y8W7</accession>
<feature type="signal peptide" evidence="1">
    <location>
        <begin position="1"/>
        <end position="15"/>
    </location>
</feature>
<name>A0ABR5Y8W7_9SPHN</name>
<evidence type="ECO:0000256" key="1">
    <source>
        <dbReference type="SAM" id="SignalP"/>
    </source>
</evidence>
<organism evidence="2 3">
    <name type="scientific">Sphingomonas hankookensis</name>
    <dbReference type="NCBI Taxonomy" id="563996"/>
    <lineage>
        <taxon>Bacteria</taxon>
        <taxon>Pseudomonadati</taxon>
        <taxon>Pseudomonadota</taxon>
        <taxon>Alphaproteobacteria</taxon>
        <taxon>Sphingomonadales</taxon>
        <taxon>Sphingomonadaceae</taxon>
        <taxon>Sphingomonas</taxon>
    </lineage>
</organism>
<proteinExistence type="predicted"/>
<sequence length="109" mass="11863">MMLAVLAAALLSAQAAPPASPSDDEIVVTGERPRNFRIVTKRDRRAGITRCTLKPPSGDPLLDTGICQAYLACVPTVRTGPEMEACMRPPMGREVKAWQERRKAAMATR</sequence>
<protein>
    <submittedName>
        <fullName evidence="2">Uncharacterized protein</fullName>
    </submittedName>
</protein>
<dbReference type="RefSeq" id="WP_420794416.1">
    <property type="nucleotide sequence ID" value="NZ_CP117025.1"/>
</dbReference>
<reference evidence="3" key="1">
    <citation type="submission" date="2016-01" db="EMBL/GenBank/DDBJ databases">
        <title>Draft genome of Chromobacterium sp. F49.</title>
        <authorList>
            <person name="Hong K.W."/>
        </authorList>
    </citation>
    <scope>NUCLEOTIDE SEQUENCE [LARGE SCALE GENOMIC DNA]</scope>
    <source>
        <strain evidence="3">CN3</strain>
    </source>
</reference>
<keyword evidence="3" id="KW-1185">Reference proteome</keyword>
<gene>
    <name evidence="2" type="ORF">AVT10_06415</name>
</gene>
<dbReference type="Proteomes" id="UP000076609">
    <property type="component" value="Unassembled WGS sequence"/>
</dbReference>
<feature type="chain" id="PRO_5047050388" evidence="1">
    <location>
        <begin position="16"/>
        <end position="109"/>
    </location>
</feature>
<evidence type="ECO:0000313" key="2">
    <source>
        <dbReference type="EMBL" id="KZE10979.1"/>
    </source>
</evidence>
<dbReference type="EMBL" id="LQQO01000045">
    <property type="protein sequence ID" value="KZE10979.1"/>
    <property type="molecule type" value="Genomic_DNA"/>
</dbReference>